<organism evidence="2 3">
    <name type="scientific">Aureibacter tunicatorum</name>
    <dbReference type="NCBI Taxonomy" id="866807"/>
    <lineage>
        <taxon>Bacteria</taxon>
        <taxon>Pseudomonadati</taxon>
        <taxon>Bacteroidota</taxon>
        <taxon>Cytophagia</taxon>
        <taxon>Cytophagales</taxon>
        <taxon>Persicobacteraceae</taxon>
        <taxon>Aureibacter</taxon>
    </lineage>
</organism>
<feature type="signal peptide" evidence="1">
    <location>
        <begin position="1"/>
        <end position="26"/>
    </location>
</feature>
<keyword evidence="3" id="KW-1185">Reference proteome</keyword>
<gene>
    <name evidence="2" type="ORF">HNQ88_001256</name>
</gene>
<dbReference type="EMBL" id="JAVDQD010000001">
    <property type="protein sequence ID" value="MDR6238280.1"/>
    <property type="molecule type" value="Genomic_DNA"/>
</dbReference>
<dbReference type="AlphaFoldDB" id="A0AAE3XKN4"/>
<keyword evidence="1" id="KW-0732">Signal</keyword>
<evidence type="ECO:0000256" key="1">
    <source>
        <dbReference type="SAM" id="SignalP"/>
    </source>
</evidence>
<sequence>MFKKLLWAKVACIASLSALMFTSCGSDEKDNVEDQLKELTQSCDVDFSSEVATGEFMGESFTFVKGIAKKDSFDKDKHRFVLYGEESEHVLCDPFLSYPTKSIIFTVPLEVGLYELSLENGLTFNDASVVNSVNAVGSICGGIEITSVTDTEVSGKIDAYADEDNGFNGTFTVSICEDSAFF</sequence>
<evidence type="ECO:0000313" key="3">
    <source>
        <dbReference type="Proteomes" id="UP001185092"/>
    </source>
</evidence>
<feature type="chain" id="PRO_5042243079" description="Lipoprotein" evidence="1">
    <location>
        <begin position="27"/>
        <end position="182"/>
    </location>
</feature>
<evidence type="ECO:0008006" key="4">
    <source>
        <dbReference type="Google" id="ProtNLM"/>
    </source>
</evidence>
<protein>
    <recommendedName>
        <fullName evidence="4">Lipoprotein</fullName>
    </recommendedName>
</protein>
<proteinExistence type="predicted"/>
<evidence type="ECO:0000313" key="2">
    <source>
        <dbReference type="EMBL" id="MDR6238280.1"/>
    </source>
</evidence>
<accession>A0AAE3XKN4</accession>
<comment type="caution">
    <text evidence="2">The sequence shown here is derived from an EMBL/GenBank/DDBJ whole genome shotgun (WGS) entry which is preliminary data.</text>
</comment>
<dbReference type="PROSITE" id="PS51257">
    <property type="entry name" value="PROKAR_LIPOPROTEIN"/>
    <property type="match status" value="1"/>
</dbReference>
<dbReference type="Proteomes" id="UP001185092">
    <property type="component" value="Unassembled WGS sequence"/>
</dbReference>
<dbReference type="RefSeq" id="WP_309937760.1">
    <property type="nucleotide sequence ID" value="NZ_AP025305.1"/>
</dbReference>
<name>A0AAE3XKN4_9BACT</name>
<reference evidence="2" key="1">
    <citation type="submission" date="2023-07" db="EMBL/GenBank/DDBJ databases">
        <title>Genomic Encyclopedia of Type Strains, Phase IV (KMG-IV): sequencing the most valuable type-strain genomes for metagenomic binning, comparative biology and taxonomic classification.</title>
        <authorList>
            <person name="Goeker M."/>
        </authorList>
    </citation>
    <scope>NUCLEOTIDE SEQUENCE</scope>
    <source>
        <strain evidence="2">DSM 26174</strain>
    </source>
</reference>